<feature type="transmembrane region" description="Helical" evidence="9">
    <location>
        <begin position="36"/>
        <end position="57"/>
    </location>
</feature>
<keyword evidence="7 9" id="KW-1133">Transmembrane helix</keyword>
<dbReference type="Pfam" id="PF00083">
    <property type="entry name" value="Sugar_tr"/>
    <property type="match status" value="1"/>
</dbReference>
<keyword evidence="4" id="KW-0762">Sugar transport</keyword>
<feature type="domain" description="Major facilitator superfamily (MFS) profile" evidence="10">
    <location>
        <begin position="1"/>
        <end position="166"/>
    </location>
</feature>
<gene>
    <name evidence="11" type="ORF">GSMUA_303900.1</name>
</gene>
<proteinExistence type="inferred from homology"/>
<keyword evidence="6" id="KW-0769">Symport</keyword>
<dbReference type="Gramene" id="Ma01_t20260.1">
    <property type="protein sequence ID" value="Ma01_p20260.1"/>
    <property type="gene ID" value="Ma01_g20260"/>
</dbReference>
<dbReference type="InterPro" id="IPR020846">
    <property type="entry name" value="MFS_dom"/>
</dbReference>
<reference evidence="11" key="1">
    <citation type="submission" date="2021-03" db="EMBL/GenBank/DDBJ databases">
        <authorList>
            <consortium name="Genoscope - CEA"/>
            <person name="William W."/>
        </authorList>
    </citation>
    <scope>NUCLEOTIDE SEQUENCE</scope>
    <source>
        <strain evidence="11">Doubled-haploid Pahang</strain>
    </source>
</reference>
<sequence length="166" mass="18789">MSFLIPKFQQLTGINMVMFYAPVLFKTIGFGDDASLMAAIITGMVNAFATVVSILTVDRIGRRVLFLEGGVQMIIAQVVVGTLIGIKFGTSGQGDVSKPYAIFVVLFICVFVSGFAWSWGPLGWLVPSEIFHLEINRNKYKYKYKYKYIYIYLFIYLYIYVLPKLS</sequence>
<dbReference type="Gene3D" id="1.20.1250.20">
    <property type="entry name" value="MFS general substrate transporter like domains"/>
    <property type="match status" value="1"/>
</dbReference>
<keyword evidence="5 9" id="KW-0812">Transmembrane</keyword>
<feature type="transmembrane region" description="Helical" evidence="9">
    <location>
        <begin position="64"/>
        <end position="88"/>
    </location>
</feature>
<reference evidence="12" key="2">
    <citation type="submission" date="2021-05" db="UniProtKB">
        <authorList>
            <consortium name="EnsemblPlants"/>
        </authorList>
    </citation>
    <scope>IDENTIFICATION</scope>
    <source>
        <strain evidence="12">subsp. malaccensis</strain>
    </source>
</reference>
<feature type="transmembrane region" description="Helical" evidence="9">
    <location>
        <begin position="146"/>
        <end position="163"/>
    </location>
</feature>
<dbReference type="InterPro" id="IPR005828">
    <property type="entry name" value="MFS_sugar_transport-like"/>
</dbReference>
<feature type="transmembrane region" description="Helical" evidence="9">
    <location>
        <begin position="100"/>
        <end position="125"/>
    </location>
</feature>
<dbReference type="InterPro" id="IPR005829">
    <property type="entry name" value="Sugar_transporter_CS"/>
</dbReference>
<dbReference type="GO" id="GO:0015144">
    <property type="term" value="F:carbohydrate transmembrane transporter activity"/>
    <property type="evidence" value="ECO:0007669"/>
    <property type="project" value="InterPro"/>
</dbReference>
<evidence type="ECO:0000313" key="11">
    <source>
        <dbReference type="EMBL" id="CAG1860094.1"/>
    </source>
</evidence>
<dbReference type="InterPro" id="IPR036259">
    <property type="entry name" value="MFS_trans_sf"/>
</dbReference>
<keyword evidence="3" id="KW-0813">Transport</keyword>
<evidence type="ECO:0000259" key="10">
    <source>
        <dbReference type="PROSITE" id="PS50850"/>
    </source>
</evidence>
<evidence type="ECO:0000256" key="1">
    <source>
        <dbReference type="ARBA" id="ARBA00004141"/>
    </source>
</evidence>
<organism evidence="12 13">
    <name type="scientific">Musa acuminata subsp. malaccensis</name>
    <name type="common">Wild banana</name>
    <name type="synonym">Musa malaccensis</name>
    <dbReference type="NCBI Taxonomy" id="214687"/>
    <lineage>
        <taxon>Eukaryota</taxon>
        <taxon>Viridiplantae</taxon>
        <taxon>Streptophyta</taxon>
        <taxon>Embryophyta</taxon>
        <taxon>Tracheophyta</taxon>
        <taxon>Spermatophyta</taxon>
        <taxon>Magnoliopsida</taxon>
        <taxon>Liliopsida</taxon>
        <taxon>Zingiberales</taxon>
        <taxon>Musaceae</taxon>
        <taxon>Musa</taxon>
    </lineage>
</organism>
<dbReference type="PROSITE" id="PS50850">
    <property type="entry name" value="MFS"/>
    <property type="match status" value="1"/>
</dbReference>
<evidence type="ECO:0000256" key="6">
    <source>
        <dbReference type="ARBA" id="ARBA00022847"/>
    </source>
</evidence>
<dbReference type="AlphaFoldDB" id="A0A804HWC4"/>
<feature type="transmembrane region" description="Helical" evidence="9">
    <location>
        <begin position="12"/>
        <end position="30"/>
    </location>
</feature>
<evidence type="ECO:0000256" key="9">
    <source>
        <dbReference type="SAM" id="Phobius"/>
    </source>
</evidence>
<dbReference type="InterPro" id="IPR045262">
    <property type="entry name" value="STP/PLT_plant"/>
</dbReference>
<evidence type="ECO:0000256" key="2">
    <source>
        <dbReference type="ARBA" id="ARBA00010992"/>
    </source>
</evidence>
<keyword evidence="8 9" id="KW-0472">Membrane</keyword>
<comment type="similarity">
    <text evidence="2">Belongs to the major facilitator superfamily. Sugar transporter (TC 2.A.1.1) family.</text>
</comment>
<evidence type="ECO:0000313" key="12">
    <source>
        <dbReference type="EnsemblPlants" id="Ma01_p20260.1"/>
    </source>
</evidence>
<evidence type="ECO:0000256" key="8">
    <source>
        <dbReference type="ARBA" id="ARBA00023136"/>
    </source>
</evidence>
<dbReference type="InParanoid" id="A0A804HWC4"/>
<dbReference type="PANTHER" id="PTHR23500:SF10">
    <property type="entry name" value="SUGAR TRANSPORT PROTEIN MST8"/>
    <property type="match status" value="1"/>
</dbReference>
<evidence type="ECO:0000256" key="3">
    <source>
        <dbReference type="ARBA" id="ARBA00022448"/>
    </source>
</evidence>
<dbReference type="PROSITE" id="PS00216">
    <property type="entry name" value="SUGAR_TRANSPORT_1"/>
    <property type="match status" value="1"/>
</dbReference>
<dbReference type="SUPFAM" id="SSF103473">
    <property type="entry name" value="MFS general substrate transporter"/>
    <property type="match status" value="1"/>
</dbReference>
<accession>A0A804HWC4</accession>
<dbReference type="EMBL" id="HG996466">
    <property type="protein sequence ID" value="CAG1860094.1"/>
    <property type="molecule type" value="Genomic_DNA"/>
</dbReference>
<keyword evidence="13" id="KW-1185">Reference proteome</keyword>
<evidence type="ECO:0000256" key="4">
    <source>
        <dbReference type="ARBA" id="ARBA00022597"/>
    </source>
</evidence>
<dbReference type="Proteomes" id="UP000012960">
    <property type="component" value="Unplaced"/>
</dbReference>
<dbReference type="InterPro" id="IPR003663">
    <property type="entry name" value="Sugar/inositol_transpt"/>
</dbReference>
<dbReference type="PRINTS" id="PR00171">
    <property type="entry name" value="SUGRTRNSPORT"/>
</dbReference>
<dbReference type="EnsemblPlants" id="Ma01_t20260.1">
    <property type="protein sequence ID" value="Ma01_p20260.1"/>
    <property type="gene ID" value="Ma01_g20260"/>
</dbReference>
<evidence type="ECO:0000256" key="5">
    <source>
        <dbReference type="ARBA" id="ARBA00022692"/>
    </source>
</evidence>
<evidence type="ECO:0000256" key="7">
    <source>
        <dbReference type="ARBA" id="ARBA00022989"/>
    </source>
</evidence>
<name>A0A804HWC4_MUSAM</name>
<dbReference type="PANTHER" id="PTHR23500">
    <property type="entry name" value="SOLUTE CARRIER FAMILY 2, FACILITATED GLUCOSE TRANSPORTER"/>
    <property type="match status" value="1"/>
</dbReference>
<evidence type="ECO:0000313" key="13">
    <source>
        <dbReference type="Proteomes" id="UP000012960"/>
    </source>
</evidence>
<comment type="subcellular location">
    <subcellularLocation>
        <location evidence="1">Membrane</location>
        <topology evidence="1">Multi-pass membrane protein</topology>
    </subcellularLocation>
</comment>
<dbReference type="GO" id="GO:0015293">
    <property type="term" value="F:symporter activity"/>
    <property type="evidence" value="ECO:0007669"/>
    <property type="project" value="UniProtKB-KW"/>
</dbReference>
<dbReference type="OMA" id="TWHTIVA"/>
<protein>
    <submittedName>
        <fullName evidence="11">(wild Malaysian banana) hypothetical protein</fullName>
    </submittedName>
</protein>
<dbReference type="GO" id="GO:0016020">
    <property type="term" value="C:membrane"/>
    <property type="evidence" value="ECO:0007669"/>
    <property type="project" value="UniProtKB-SubCell"/>
</dbReference>